<keyword evidence="3" id="KW-1185">Reference proteome</keyword>
<dbReference type="Pfam" id="PF14136">
    <property type="entry name" value="DUF4303"/>
    <property type="match status" value="1"/>
</dbReference>
<gene>
    <name evidence="2" type="ORF">Q9S78_08515</name>
</gene>
<sequence length="174" mass="19301">MNRDDVRRALREATVAAFDETIETLTGERVYAVALTTDDGAMSAGLCITTVEHYESKRSQADAAGDLASPGYDAYLRWDTAEWRDELAGWEHFSPISRLLEDSSDDADGWFEEHIDALIAALAHLRAERAEALAGVTLFVSVTDSDETEAIENRSARELNPPELSGRFLSRYET</sequence>
<name>A0ABU3GJ33_9MICO</name>
<reference evidence="2 3" key="1">
    <citation type="submission" date="2023-08" db="EMBL/GenBank/DDBJ databases">
        <title>Microbacterium aquilitoris sp. nov. and Microbacterium gwkjibeachense sp. nov., isolated from beach.</title>
        <authorList>
            <person name="Lee S.D."/>
            <person name="Yang H."/>
            <person name="Kim I."/>
        </authorList>
    </citation>
    <scope>NUCLEOTIDE SEQUENCE [LARGE SCALE GENOMIC DNA]</scope>
    <source>
        <strain evidence="2 3">KSW-18</strain>
    </source>
</reference>
<evidence type="ECO:0000313" key="3">
    <source>
        <dbReference type="Proteomes" id="UP001262835"/>
    </source>
</evidence>
<comment type="caution">
    <text evidence="2">The sequence shown here is derived from an EMBL/GenBank/DDBJ whole genome shotgun (WGS) entry which is preliminary data.</text>
</comment>
<protein>
    <submittedName>
        <fullName evidence="2">DUF4303 domain-containing protein</fullName>
    </submittedName>
</protein>
<dbReference type="EMBL" id="JAUZVT010000002">
    <property type="protein sequence ID" value="MDT3330714.1"/>
    <property type="molecule type" value="Genomic_DNA"/>
</dbReference>
<dbReference type="Proteomes" id="UP001262835">
    <property type="component" value="Unassembled WGS sequence"/>
</dbReference>
<organism evidence="2 3">
    <name type="scientific">Microbacterium aquilitoris</name>
    <dbReference type="NCBI Taxonomy" id="3067307"/>
    <lineage>
        <taxon>Bacteria</taxon>
        <taxon>Bacillati</taxon>
        <taxon>Actinomycetota</taxon>
        <taxon>Actinomycetes</taxon>
        <taxon>Micrococcales</taxon>
        <taxon>Microbacteriaceae</taxon>
        <taxon>Microbacterium</taxon>
    </lineage>
</organism>
<evidence type="ECO:0000313" key="2">
    <source>
        <dbReference type="EMBL" id="MDT3330714.1"/>
    </source>
</evidence>
<dbReference type="InterPro" id="IPR025409">
    <property type="entry name" value="DUF4303"/>
</dbReference>
<dbReference type="RefSeq" id="WP_311857447.1">
    <property type="nucleotide sequence ID" value="NZ_JAUZVT010000002.1"/>
</dbReference>
<accession>A0ABU3GJ33</accession>
<evidence type="ECO:0000256" key="1">
    <source>
        <dbReference type="SAM" id="MobiDB-lite"/>
    </source>
</evidence>
<feature type="region of interest" description="Disordered" evidence="1">
    <location>
        <begin position="151"/>
        <end position="174"/>
    </location>
</feature>
<proteinExistence type="predicted"/>